<feature type="transmembrane region" description="Helical" evidence="1">
    <location>
        <begin position="47"/>
        <end position="71"/>
    </location>
</feature>
<keyword evidence="1" id="KW-0472">Membrane</keyword>
<sequence>MTNSSADRSMKNAIVRAAILEAPAVVLLAIVLAYLFVFENNLSGDDILMWLIVAVGVFLLYVSFLFVTILVPAMGGGRDAR</sequence>
<protein>
    <submittedName>
        <fullName evidence="2">Uncharacterized protein</fullName>
    </submittedName>
</protein>
<keyword evidence="1" id="KW-1133">Transmembrane helix</keyword>
<dbReference type="AlphaFoldDB" id="A0A3B0UAX7"/>
<organism evidence="2">
    <name type="scientific">hydrothermal vent metagenome</name>
    <dbReference type="NCBI Taxonomy" id="652676"/>
    <lineage>
        <taxon>unclassified sequences</taxon>
        <taxon>metagenomes</taxon>
        <taxon>ecological metagenomes</taxon>
    </lineage>
</organism>
<keyword evidence="1" id="KW-0812">Transmembrane</keyword>
<name>A0A3B0UAX7_9ZZZZ</name>
<feature type="transmembrane region" description="Helical" evidence="1">
    <location>
        <begin position="12"/>
        <end position="35"/>
    </location>
</feature>
<gene>
    <name evidence="2" type="ORF">MNBD_ALPHA09-382</name>
</gene>
<reference evidence="2" key="1">
    <citation type="submission" date="2018-06" db="EMBL/GenBank/DDBJ databases">
        <authorList>
            <person name="Zhirakovskaya E."/>
        </authorList>
    </citation>
    <scope>NUCLEOTIDE SEQUENCE</scope>
</reference>
<evidence type="ECO:0000256" key="1">
    <source>
        <dbReference type="SAM" id="Phobius"/>
    </source>
</evidence>
<proteinExistence type="predicted"/>
<accession>A0A3B0UAX7</accession>
<evidence type="ECO:0000313" key="2">
    <source>
        <dbReference type="EMBL" id="VAW17854.1"/>
    </source>
</evidence>
<dbReference type="EMBL" id="UOEM01000109">
    <property type="protein sequence ID" value="VAW17854.1"/>
    <property type="molecule type" value="Genomic_DNA"/>
</dbReference>